<dbReference type="GO" id="GO:0003677">
    <property type="term" value="F:DNA binding"/>
    <property type="evidence" value="ECO:0007669"/>
    <property type="project" value="UniProtKB-KW"/>
</dbReference>
<evidence type="ECO:0000313" key="5">
    <source>
        <dbReference type="EMBL" id="OQM39104.1"/>
    </source>
</evidence>
<dbReference type="SMART" id="SM00866">
    <property type="entry name" value="UTRA"/>
    <property type="match status" value="1"/>
</dbReference>
<dbReference type="Pfam" id="PF07702">
    <property type="entry name" value="UTRA"/>
    <property type="match status" value="1"/>
</dbReference>
<dbReference type="PANTHER" id="PTHR44846:SF1">
    <property type="entry name" value="MANNOSYL-D-GLYCERATE TRANSPORT_METABOLISM SYSTEM REPRESSOR MNGR-RELATED"/>
    <property type="match status" value="1"/>
</dbReference>
<dbReference type="PANTHER" id="PTHR44846">
    <property type="entry name" value="MANNOSYL-D-GLYCERATE TRANSPORT/METABOLISM SYSTEM REPRESSOR MNGR-RELATED"/>
    <property type="match status" value="1"/>
</dbReference>
<sequence>MKLDKSSFVPLYRQLVTVFYRRILEGVYPLHSLVPAQKEIANEFDISLIVVRQAWQEMINDKIIISHRGHGSIVNKLPDGRNLNHSIHGLTYDSGKKVTHELIEFKTNQDDSLICNHFLENNCKGYTYLKRLRFVDDVAVSIERNYLNRNVIDQFDVDRYNKSLSLYSYLTENYNISILYANEKIQAVNADKDIAKTLSVSFGTPLLSVVRKTFCQEGMFEYTEYIIKSEYFGEVRYDNIRSEF</sequence>
<evidence type="ECO:0000256" key="1">
    <source>
        <dbReference type="ARBA" id="ARBA00023015"/>
    </source>
</evidence>
<dbReference type="CDD" id="cd07377">
    <property type="entry name" value="WHTH_GntR"/>
    <property type="match status" value="1"/>
</dbReference>
<evidence type="ECO:0000256" key="2">
    <source>
        <dbReference type="ARBA" id="ARBA00023125"/>
    </source>
</evidence>
<dbReference type="Proteomes" id="UP000192573">
    <property type="component" value="Unassembled WGS sequence"/>
</dbReference>
<dbReference type="InterPro" id="IPR011663">
    <property type="entry name" value="UTRA"/>
</dbReference>
<reference evidence="5 6" key="1">
    <citation type="submission" date="2017-03" db="EMBL/GenBank/DDBJ databases">
        <authorList>
            <person name="Afonso C.L."/>
            <person name="Miller P.J."/>
            <person name="Scott M.A."/>
            <person name="Spackman E."/>
            <person name="Goraichik I."/>
            <person name="Dimitrov K.M."/>
            <person name="Suarez D.L."/>
            <person name="Swayne D.E."/>
        </authorList>
    </citation>
    <scope>NUCLEOTIDE SEQUENCE [LARGE SCALE GENOMIC DNA]</scope>
    <source>
        <strain evidence="5 6">ATCC 51113</strain>
    </source>
</reference>
<dbReference type="Pfam" id="PF00392">
    <property type="entry name" value="GntR"/>
    <property type="match status" value="1"/>
</dbReference>
<evidence type="ECO:0000313" key="6">
    <source>
        <dbReference type="Proteomes" id="UP000192573"/>
    </source>
</evidence>
<dbReference type="GO" id="GO:0045892">
    <property type="term" value="P:negative regulation of DNA-templated transcription"/>
    <property type="evidence" value="ECO:0007669"/>
    <property type="project" value="TreeGrafter"/>
</dbReference>
<keyword evidence="1" id="KW-0805">Transcription regulation</keyword>
<evidence type="ECO:0000259" key="4">
    <source>
        <dbReference type="PROSITE" id="PS50949"/>
    </source>
</evidence>
<dbReference type="RefSeq" id="WP_080861095.1">
    <property type="nucleotide sequence ID" value="NZ_CP077405.1"/>
</dbReference>
<dbReference type="SMART" id="SM00345">
    <property type="entry name" value="HTH_GNTR"/>
    <property type="match status" value="1"/>
</dbReference>
<keyword evidence="2" id="KW-0238">DNA-binding</keyword>
<feature type="domain" description="HTH gntR-type" evidence="4">
    <location>
        <begin position="9"/>
        <end position="77"/>
    </location>
</feature>
<dbReference type="InterPro" id="IPR036390">
    <property type="entry name" value="WH_DNA-bd_sf"/>
</dbReference>
<dbReference type="InterPro" id="IPR000524">
    <property type="entry name" value="Tscrpt_reg_HTH_GntR"/>
</dbReference>
<dbReference type="SUPFAM" id="SSF64288">
    <property type="entry name" value="Chorismate lyase-like"/>
    <property type="match status" value="1"/>
</dbReference>
<proteinExistence type="predicted"/>
<dbReference type="EMBL" id="NAEW01000033">
    <property type="protein sequence ID" value="OQM39104.1"/>
    <property type="molecule type" value="Genomic_DNA"/>
</dbReference>
<dbReference type="InterPro" id="IPR028978">
    <property type="entry name" value="Chorismate_lyase_/UTRA_dom_sf"/>
</dbReference>
<dbReference type="Gene3D" id="1.10.10.10">
    <property type="entry name" value="Winged helix-like DNA-binding domain superfamily/Winged helix DNA-binding domain"/>
    <property type="match status" value="1"/>
</dbReference>
<dbReference type="AlphaFoldDB" id="A0A1V8NRR8"/>
<dbReference type="InterPro" id="IPR036388">
    <property type="entry name" value="WH-like_DNA-bd_sf"/>
</dbReference>
<dbReference type="InterPro" id="IPR050679">
    <property type="entry name" value="Bact_HTH_transcr_reg"/>
</dbReference>
<keyword evidence="3" id="KW-0804">Transcription</keyword>
<comment type="caution">
    <text evidence="5">The sequence shown here is derived from an EMBL/GenBank/DDBJ whole genome shotgun (WGS) entry which is preliminary data.</text>
</comment>
<organism evidence="5 6">
    <name type="scientific">Citrobacter braakii</name>
    <dbReference type="NCBI Taxonomy" id="57706"/>
    <lineage>
        <taxon>Bacteria</taxon>
        <taxon>Pseudomonadati</taxon>
        <taxon>Pseudomonadota</taxon>
        <taxon>Gammaproteobacteria</taxon>
        <taxon>Enterobacterales</taxon>
        <taxon>Enterobacteriaceae</taxon>
        <taxon>Citrobacter</taxon>
        <taxon>Citrobacter freundii complex</taxon>
    </lineage>
</organism>
<evidence type="ECO:0000256" key="3">
    <source>
        <dbReference type="ARBA" id="ARBA00023163"/>
    </source>
</evidence>
<dbReference type="SUPFAM" id="SSF46785">
    <property type="entry name" value="Winged helix' DNA-binding domain"/>
    <property type="match status" value="1"/>
</dbReference>
<dbReference type="Gene3D" id="3.40.1410.10">
    <property type="entry name" value="Chorismate lyase-like"/>
    <property type="match status" value="1"/>
</dbReference>
<protein>
    <recommendedName>
        <fullName evidence="4">HTH gntR-type domain-containing protein</fullName>
    </recommendedName>
</protein>
<gene>
    <name evidence="5" type="ORF">BZK42_26590</name>
</gene>
<dbReference type="PROSITE" id="PS50949">
    <property type="entry name" value="HTH_GNTR"/>
    <property type="match status" value="1"/>
</dbReference>
<name>A0A1V8NRR8_CITBR</name>
<dbReference type="GO" id="GO:0003700">
    <property type="term" value="F:DNA-binding transcription factor activity"/>
    <property type="evidence" value="ECO:0007669"/>
    <property type="project" value="InterPro"/>
</dbReference>
<accession>A0A1V8NRR8</accession>